<dbReference type="EMBL" id="JAYMYR010000009">
    <property type="protein sequence ID" value="KAK7341562.1"/>
    <property type="molecule type" value="Genomic_DNA"/>
</dbReference>
<sequence>MFSPALPPHMQSLAFTLYKIGIFLLTQPKLKWVKFRWVGSPSHVQAVLPPNDTNQNIKSLHPLVGEFFFDSLLVSYLLFCVLF</sequence>
<organism evidence="1 2">
    <name type="scientific">Phaseolus coccineus</name>
    <name type="common">Scarlet runner bean</name>
    <name type="synonym">Phaseolus multiflorus</name>
    <dbReference type="NCBI Taxonomy" id="3886"/>
    <lineage>
        <taxon>Eukaryota</taxon>
        <taxon>Viridiplantae</taxon>
        <taxon>Streptophyta</taxon>
        <taxon>Embryophyta</taxon>
        <taxon>Tracheophyta</taxon>
        <taxon>Spermatophyta</taxon>
        <taxon>Magnoliopsida</taxon>
        <taxon>eudicotyledons</taxon>
        <taxon>Gunneridae</taxon>
        <taxon>Pentapetalae</taxon>
        <taxon>rosids</taxon>
        <taxon>fabids</taxon>
        <taxon>Fabales</taxon>
        <taxon>Fabaceae</taxon>
        <taxon>Papilionoideae</taxon>
        <taxon>50 kb inversion clade</taxon>
        <taxon>NPAAA clade</taxon>
        <taxon>indigoferoid/millettioid clade</taxon>
        <taxon>Phaseoleae</taxon>
        <taxon>Phaseolus</taxon>
    </lineage>
</organism>
<protein>
    <submittedName>
        <fullName evidence="1">Uncharacterized protein</fullName>
    </submittedName>
</protein>
<comment type="caution">
    <text evidence="1">The sequence shown here is derived from an EMBL/GenBank/DDBJ whole genome shotgun (WGS) entry which is preliminary data.</text>
</comment>
<name>A0AAN9LSX4_PHACN</name>
<accession>A0AAN9LSX4</accession>
<evidence type="ECO:0000313" key="2">
    <source>
        <dbReference type="Proteomes" id="UP001374584"/>
    </source>
</evidence>
<dbReference type="Proteomes" id="UP001374584">
    <property type="component" value="Unassembled WGS sequence"/>
</dbReference>
<evidence type="ECO:0000313" key="1">
    <source>
        <dbReference type="EMBL" id="KAK7341562.1"/>
    </source>
</evidence>
<gene>
    <name evidence="1" type="ORF">VNO80_24496</name>
</gene>
<reference evidence="1 2" key="1">
    <citation type="submission" date="2024-01" db="EMBL/GenBank/DDBJ databases">
        <title>The genomes of 5 underutilized Papilionoideae crops provide insights into root nodulation and disease resistanc.</title>
        <authorList>
            <person name="Jiang F."/>
        </authorList>
    </citation>
    <scope>NUCLEOTIDE SEQUENCE [LARGE SCALE GENOMIC DNA]</scope>
    <source>
        <strain evidence="1">JINMINGXINNONG_FW02</strain>
        <tissue evidence="1">Leaves</tissue>
    </source>
</reference>
<proteinExistence type="predicted"/>
<dbReference type="AlphaFoldDB" id="A0AAN9LSX4"/>
<keyword evidence="2" id="KW-1185">Reference proteome</keyword>